<feature type="domain" description="PNPLA" evidence="6">
    <location>
        <begin position="181"/>
        <end position="370"/>
    </location>
</feature>
<proteinExistence type="predicted"/>
<dbReference type="GO" id="GO:0016042">
    <property type="term" value="P:lipid catabolic process"/>
    <property type="evidence" value="ECO:0007669"/>
    <property type="project" value="UniProtKB-UniRule"/>
</dbReference>
<accession>A0AAV2IM12</accession>
<feature type="region of interest" description="Disordered" evidence="4">
    <location>
        <begin position="685"/>
        <end position="708"/>
    </location>
</feature>
<reference evidence="7 8" key="1">
    <citation type="submission" date="2024-04" db="EMBL/GenBank/DDBJ databases">
        <authorList>
            <consortium name="Genoscope - CEA"/>
            <person name="William W."/>
        </authorList>
    </citation>
    <scope>NUCLEOTIDE SEQUENCE [LARGE SCALE GENOMIC DNA]</scope>
</reference>
<feature type="active site" description="Nucleophile" evidence="3">
    <location>
        <position position="216"/>
    </location>
</feature>
<dbReference type="SUPFAM" id="SSF52151">
    <property type="entry name" value="FabD/lysophospholipase-like"/>
    <property type="match status" value="1"/>
</dbReference>
<evidence type="ECO:0000256" key="3">
    <source>
        <dbReference type="PROSITE-ProRule" id="PRU01161"/>
    </source>
</evidence>
<evidence type="ECO:0000256" key="2">
    <source>
        <dbReference type="ARBA" id="ARBA00023098"/>
    </source>
</evidence>
<dbReference type="PANTHER" id="PTHR46394">
    <property type="entry name" value="ANNEXIN"/>
    <property type="match status" value="1"/>
</dbReference>
<evidence type="ECO:0000313" key="7">
    <source>
        <dbReference type="EMBL" id="CAL1548192.1"/>
    </source>
</evidence>
<evidence type="ECO:0000256" key="4">
    <source>
        <dbReference type="SAM" id="MobiDB-lite"/>
    </source>
</evidence>
<dbReference type="PROSITE" id="PS50222">
    <property type="entry name" value="EF_HAND_2"/>
    <property type="match status" value="1"/>
</dbReference>
<dbReference type="InterPro" id="IPR002048">
    <property type="entry name" value="EF_hand_dom"/>
</dbReference>
<keyword evidence="1" id="KW-0106">Calcium</keyword>
<dbReference type="InterPro" id="IPR016035">
    <property type="entry name" value="Acyl_Trfase/lysoPLipase"/>
</dbReference>
<dbReference type="InterPro" id="IPR052580">
    <property type="entry name" value="Lipid_Hydrolase"/>
</dbReference>
<feature type="short sequence motif" description="GXGXXG" evidence="3">
    <location>
        <begin position="185"/>
        <end position="190"/>
    </location>
</feature>
<feature type="short sequence motif" description="DGA/G" evidence="3">
    <location>
        <begin position="357"/>
        <end position="359"/>
    </location>
</feature>
<dbReference type="EMBL" id="CAXITT010001213">
    <property type="protein sequence ID" value="CAL1548192.1"/>
    <property type="molecule type" value="Genomic_DNA"/>
</dbReference>
<evidence type="ECO:0000259" key="6">
    <source>
        <dbReference type="PROSITE" id="PS51635"/>
    </source>
</evidence>
<dbReference type="Gene3D" id="1.10.238.10">
    <property type="entry name" value="EF-hand"/>
    <property type="match status" value="1"/>
</dbReference>
<dbReference type="PANTHER" id="PTHR46394:SF1">
    <property type="entry name" value="PNPLA DOMAIN-CONTAINING PROTEIN"/>
    <property type="match status" value="1"/>
</dbReference>
<feature type="short sequence motif" description="GXSXG" evidence="3">
    <location>
        <begin position="214"/>
        <end position="218"/>
    </location>
</feature>
<dbReference type="PROSITE" id="PS00018">
    <property type="entry name" value="EF_HAND_1"/>
    <property type="match status" value="1"/>
</dbReference>
<dbReference type="Pfam" id="PF01734">
    <property type="entry name" value="Patatin"/>
    <property type="match status" value="1"/>
</dbReference>
<evidence type="ECO:0000256" key="1">
    <source>
        <dbReference type="ARBA" id="ARBA00022837"/>
    </source>
</evidence>
<dbReference type="GO" id="GO:0005509">
    <property type="term" value="F:calcium ion binding"/>
    <property type="evidence" value="ECO:0007669"/>
    <property type="project" value="InterPro"/>
</dbReference>
<keyword evidence="8" id="KW-1185">Reference proteome</keyword>
<dbReference type="SMART" id="SM00054">
    <property type="entry name" value="EFh"/>
    <property type="match status" value="2"/>
</dbReference>
<feature type="domain" description="EF-hand" evidence="5">
    <location>
        <begin position="511"/>
        <end position="546"/>
    </location>
</feature>
<comment type="caution">
    <text evidence="7">The sequence shown here is derived from an EMBL/GenBank/DDBJ whole genome shotgun (WGS) entry which is preliminary data.</text>
</comment>
<evidence type="ECO:0000313" key="8">
    <source>
        <dbReference type="Proteomes" id="UP001497497"/>
    </source>
</evidence>
<dbReference type="InterPro" id="IPR002641">
    <property type="entry name" value="PNPLA_dom"/>
</dbReference>
<dbReference type="Proteomes" id="UP001497497">
    <property type="component" value="Unassembled WGS sequence"/>
</dbReference>
<keyword evidence="3" id="KW-0442">Lipid degradation</keyword>
<dbReference type="GO" id="GO:0016787">
    <property type="term" value="F:hydrolase activity"/>
    <property type="evidence" value="ECO:0007669"/>
    <property type="project" value="UniProtKB-UniRule"/>
</dbReference>
<protein>
    <recommendedName>
        <fullName evidence="9">Calmodulin</fullName>
    </recommendedName>
</protein>
<dbReference type="Gene3D" id="3.40.1090.10">
    <property type="entry name" value="Cytosolic phospholipase A2 catalytic domain"/>
    <property type="match status" value="2"/>
</dbReference>
<keyword evidence="3" id="KW-0378">Hydrolase</keyword>
<evidence type="ECO:0000259" key="5">
    <source>
        <dbReference type="PROSITE" id="PS50222"/>
    </source>
</evidence>
<dbReference type="CDD" id="cd07207">
    <property type="entry name" value="Pat_ExoU_VipD_like"/>
    <property type="match status" value="1"/>
</dbReference>
<dbReference type="InterPro" id="IPR018247">
    <property type="entry name" value="EF_Hand_1_Ca_BS"/>
</dbReference>
<dbReference type="PROSITE" id="PS51635">
    <property type="entry name" value="PNPLA"/>
    <property type="match status" value="1"/>
</dbReference>
<sequence>MGNKCCSRRKRDQPEAINPALHAIREAQKKYFDSHIESDLDESDGEEKEISLDVGFGSQDSLDLLDTDSVDDVGQGDETQATEVDILKEATGMNNNVVSREDGCVETVEEKVEAEVKVKPEFGEVKLVSGRRRKSDVVKRRTKAKYIRLSKRADFFSIFNSEDKKARSVDPKMYAYPFENLVFEGGGNKGLAYCGAVRLLEDLDIWPQIRRLAGTSAGAMTASLLAIGYNSHDLEEFFSLNLNNIFLDHKCGYLSLIPNLLKSYGWNPGKRINQWFGEKVYEKTGNMDTTFKQVYEMFGRELCVVVTNLNQMTSLYCHPKTTPDMPVRLAVRMSISIPGMFKAVRHTLYGQADVFVDGGVLCNYPIHCFDGWWLSMEPEDNFLEKLQPLEDIPRLLERTERFGTYNEKTLGFQLYSDNEQDLLKYQLENLRHGVQLQDLPNTKLARAKIRKKKLQLKTDREHRRLVTAMNAFLRALRKHNADRNNTIDRGELEAALKDEDLFPQKRKVILFGDVESDVILDYLDKDHNGQISYNELLSFMEETGINMQNRFLGYQRRVITNFPSFLDTLQATLLTNVKRVYVEERDLKRTVGINTGHVGTSDFVLESPDVEFVIERGRRSLEAFLKYYVATNHLKKKPEYKQLSRDYRKDSGASIISDCSNQSLGSMETVDSASLPVVQISGESALSGDPATADQQVTARTGSASSGKSVSISDKIEVIGLGGYDPNEDELREDARLLGDTHGASNMRHTTQSGHLSPTLKTAMTQPRSLLKNSARHDDVNVQVHYHVSDPSTPLLHDGNETLELQSAAVVTRKS</sequence>
<dbReference type="SUPFAM" id="SSF47473">
    <property type="entry name" value="EF-hand"/>
    <property type="match status" value="1"/>
</dbReference>
<dbReference type="AlphaFoldDB" id="A0AAV2IM12"/>
<organism evidence="7 8">
    <name type="scientific">Lymnaea stagnalis</name>
    <name type="common">Great pond snail</name>
    <name type="synonym">Helix stagnalis</name>
    <dbReference type="NCBI Taxonomy" id="6523"/>
    <lineage>
        <taxon>Eukaryota</taxon>
        <taxon>Metazoa</taxon>
        <taxon>Spiralia</taxon>
        <taxon>Lophotrochozoa</taxon>
        <taxon>Mollusca</taxon>
        <taxon>Gastropoda</taxon>
        <taxon>Heterobranchia</taxon>
        <taxon>Euthyneura</taxon>
        <taxon>Panpulmonata</taxon>
        <taxon>Hygrophila</taxon>
        <taxon>Lymnaeoidea</taxon>
        <taxon>Lymnaeidae</taxon>
        <taxon>Lymnaea</taxon>
    </lineage>
</organism>
<feature type="compositionally biased region" description="Polar residues" evidence="4">
    <location>
        <begin position="693"/>
        <end position="702"/>
    </location>
</feature>
<gene>
    <name evidence="7" type="ORF">GSLYS_00021509001</name>
</gene>
<keyword evidence="2 3" id="KW-0443">Lipid metabolism</keyword>
<feature type="active site" description="Proton acceptor" evidence="3">
    <location>
        <position position="357"/>
    </location>
</feature>
<dbReference type="InterPro" id="IPR011992">
    <property type="entry name" value="EF-hand-dom_pair"/>
</dbReference>
<name>A0AAV2IM12_LYMST</name>
<evidence type="ECO:0008006" key="9">
    <source>
        <dbReference type="Google" id="ProtNLM"/>
    </source>
</evidence>